<evidence type="ECO:0000313" key="2">
    <source>
        <dbReference type="Proteomes" id="UP001152320"/>
    </source>
</evidence>
<organism evidence="1 2">
    <name type="scientific">Holothuria leucospilota</name>
    <name type="common">Black long sea cucumber</name>
    <name type="synonym">Mertensiothuria leucospilota</name>
    <dbReference type="NCBI Taxonomy" id="206669"/>
    <lineage>
        <taxon>Eukaryota</taxon>
        <taxon>Metazoa</taxon>
        <taxon>Echinodermata</taxon>
        <taxon>Eleutherozoa</taxon>
        <taxon>Echinozoa</taxon>
        <taxon>Holothuroidea</taxon>
        <taxon>Aspidochirotacea</taxon>
        <taxon>Aspidochirotida</taxon>
        <taxon>Holothuriidae</taxon>
        <taxon>Holothuria</taxon>
    </lineage>
</organism>
<reference evidence="1" key="1">
    <citation type="submission" date="2021-10" db="EMBL/GenBank/DDBJ databases">
        <title>Tropical sea cucumber genome reveals ecological adaptation and Cuvierian tubules defense mechanism.</title>
        <authorList>
            <person name="Chen T."/>
        </authorList>
    </citation>
    <scope>NUCLEOTIDE SEQUENCE</scope>
    <source>
        <strain evidence="1">Nanhai2018</strain>
        <tissue evidence="1">Muscle</tissue>
    </source>
</reference>
<accession>A0A9Q0YIH5</accession>
<name>A0A9Q0YIH5_HOLLE</name>
<protein>
    <submittedName>
        <fullName evidence="1">Uncharacterized protein</fullName>
    </submittedName>
</protein>
<gene>
    <name evidence="1" type="ORF">HOLleu_39528</name>
</gene>
<dbReference type="Proteomes" id="UP001152320">
    <property type="component" value="Chromosome 21"/>
</dbReference>
<proteinExistence type="predicted"/>
<sequence>MVKCYVLLTLMYASETCTLSRDAENNKIHAFEIWLYRKMLKVSYKDWMSNEEVLNRVQAKKKLLSELKNRKLQYMGHILRSSWLQKQLPEGKARSRRLKGRPRNTWWADIRKWTGKSLYDLARMAEDRTKWRTMVSRASKGQGTV</sequence>
<keyword evidence="2" id="KW-1185">Reference proteome</keyword>
<dbReference type="EMBL" id="JAIZAY010000021">
    <property type="protein sequence ID" value="KAJ8022121.1"/>
    <property type="molecule type" value="Genomic_DNA"/>
</dbReference>
<evidence type="ECO:0000313" key="1">
    <source>
        <dbReference type="EMBL" id="KAJ8022121.1"/>
    </source>
</evidence>
<dbReference type="AlphaFoldDB" id="A0A9Q0YIH5"/>
<comment type="caution">
    <text evidence="1">The sequence shown here is derived from an EMBL/GenBank/DDBJ whole genome shotgun (WGS) entry which is preliminary data.</text>
</comment>
<dbReference type="OrthoDB" id="6783874at2759"/>